<dbReference type="OrthoDB" id="5023at2759"/>
<evidence type="ECO:0000256" key="1">
    <source>
        <dbReference type="SAM" id="Phobius"/>
    </source>
</evidence>
<proteinExistence type="predicted"/>
<dbReference type="Gramene" id="EME29708">
    <property type="protein sequence ID" value="EME29708"/>
    <property type="gene ID" value="Gasu_29290"/>
</dbReference>
<keyword evidence="1" id="KW-0812">Transmembrane</keyword>
<dbReference type="Proteomes" id="UP000030680">
    <property type="component" value="Unassembled WGS sequence"/>
</dbReference>
<evidence type="ECO:0000313" key="2">
    <source>
        <dbReference type="EMBL" id="EME29708.1"/>
    </source>
</evidence>
<keyword evidence="3" id="KW-1185">Reference proteome</keyword>
<dbReference type="InterPro" id="IPR021562">
    <property type="entry name" value="DUF3007"/>
</dbReference>
<evidence type="ECO:0008006" key="4">
    <source>
        <dbReference type="Google" id="ProtNLM"/>
    </source>
</evidence>
<gene>
    <name evidence="2" type="ORF">Gasu_29290</name>
</gene>
<dbReference type="PANTHER" id="PTHR35734:SF1">
    <property type="entry name" value="OS01G0805200 PROTEIN"/>
    <property type="match status" value="1"/>
</dbReference>
<keyword evidence="1" id="KW-0472">Membrane</keyword>
<dbReference type="KEGG" id="gsl:Gasu_29290"/>
<dbReference type="OMA" id="WRLAIAQ"/>
<dbReference type="STRING" id="130081.M2Y1A5"/>
<reference evidence="3" key="1">
    <citation type="journal article" date="2013" name="Science">
        <title>Gene transfer from bacteria and archaea facilitated evolution of an extremophilic eukaryote.</title>
        <authorList>
            <person name="Schonknecht G."/>
            <person name="Chen W.H."/>
            <person name="Ternes C.M."/>
            <person name="Barbier G.G."/>
            <person name="Shrestha R.P."/>
            <person name="Stanke M."/>
            <person name="Brautigam A."/>
            <person name="Baker B.J."/>
            <person name="Banfield J.F."/>
            <person name="Garavito R.M."/>
            <person name="Carr K."/>
            <person name="Wilkerson C."/>
            <person name="Rensing S.A."/>
            <person name="Gagneul D."/>
            <person name="Dickenson N.E."/>
            <person name="Oesterhelt C."/>
            <person name="Lercher M.J."/>
            <person name="Weber A.P."/>
        </authorList>
    </citation>
    <scope>NUCLEOTIDE SEQUENCE [LARGE SCALE GENOMIC DNA]</scope>
    <source>
        <strain evidence="3">074W</strain>
    </source>
</reference>
<sequence>MLFYCYGYLHPIQLRPQGQRCVKSIYTRYSCIPCFHRRGLRTSQLNRLGFNSIEILASHQEKDPEKSTSSKFFALETNGDVLKLGAVVTGCSFLCYLLLQHVFQLSEQTAGLVTTGLLSVFGMGIWTLSYFARVANKEMTYVQQLKDYEDKVLQKRLDELSETELQSLLDELKEKPPGITK</sequence>
<accession>M2Y1A5</accession>
<dbReference type="GeneID" id="17088485"/>
<evidence type="ECO:0000313" key="3">
    <source>
        <dbReference type="Proteomes" id="UP000030680"/>
    </source>
</evidence>
<keyword evidence="1" id="KW-1133">Transmembrane helix</keyword>
<dbReference type="RefSeq" id="XP_005706228.1">
    <property type="nucleotide sequence ID" value="XM_005706171.1"/>
</dbReference>
<dbReference type="AlphaFoldDB" id="M2Y1A5"/>
<protein>
    <recommendedName>
        <fullName evidence="4">Transmembrane protein</fullName>
    </recommendedName>
</protein>
<name>M2Y1A5_GALSU</name>
<dbReference type="Pfam" id="PF11460">
    <property type="entry name" value="DUF3007"/>
    <property type="match status" value="1"/>
</dbReference>
<organism evidence="2 3">
    <name type="scientific">Galdieria sulphuraria</name>
    <name type="common">Red alga</name>
    <dbReference type="NCBI Taxonomy" id="130081"/>
    <lineage>
        <taxon>Eukaryota</taxon>
        <taxon>Rhodophyta</taxon>
        <taxon>Bangiophyceae</taxon>
        <taxon>Galdieriales</taxon>
        <taxon>Galdieriaceae</taxon>
        <taxon>Galdieria</taxon>
    </lineage>
</organism>
<dbReference type="PANTHER" id="PTHR35734">
    <property type="entry name" value="OS01G0805200 PROTEIN"/>
    <property type="match status" value="1"/>
</dbReference>
<feature type="transmembrane region" description="Helical" evidence="1">
    <location>
        <begin position="111"/>
        <end position="131"/>
    </location>
</feature>
<feature type="transmembrane region" description="Helical" evidence="1">
    <location>
        <begin position="81"/>
        <end position="99"/>
    </location>
</feature>
<dbReference type="EMBL" id="KB454506">
    <property type="protein sequence ID" value="EME29708.1"/>
    <property type="molecule type" value="Genomic_DNA"/>
</dbReference>